<feature type="domain" description="Polymerase nucleotidyl transferase" evidence="1">
    <location>
        <begin position="40"/>
        <end position="94"/>
    </location>
</feature>
<dbReference type="AlphaFoldDB" id="A0A0G1KF24"/>
<dbReference type="InterPro" id="IPR002934">
    <property type="entry name" value="Polymerase_NTP_transf_dom"/>
</dbReference>
<comment type="caution">
    <text evidence="2">The sequence shown here is derived from an EMBL/GenBank/DDBJ whole genome shotgun (WGS) entry which is preliminary data.</text>
</comment>
<dbReference type="InterPro" id="IPR043519">
    <property type="entry name" value="NT_sf"/>
</dbReference>
<sequence length="286" mass="33791">MSKLQKKVNGGDSKLETLISSYPGLLTYKGFLSDLYDFSTESSFVRGFWVHGSRITGFYHEFSDLDIAFVLDSDKSKGKIKNYLSGKIHYDPSFPEYFLDTLCEYWELNGIEVGVHIYTLKEVGAKLCSLNSSVEFFERTQAFVEHVFLESLFLVDKGMVLKKFKDKAYNYPEDIRTEIIELYKKRLEQKFVWWQKRPIWKSVFEEITDLKLIIDEISKLHYAINRRYYVYALKSYAKDLETLKPNIKDAVFSICTINPQSFEGKDKRKLIMQVFSKLMRYYDEYK</sequence>
<dbReference type="Proteomes" id="UP000034595">
    <property type="component" value="Unassembled WGS sequence"/>
</dbReference>
<evidence type="ECO:0000259" key="1">
    <source>
        <dbReference type="Pfam" id="PF01909"/>
    </source>
</evidence>
<reference evidence="2 3" key="1">
    <citation type="journal article" date="2015" name="Nature">
        <title>rRNA introns, odd ribosomes, and small enigmatic genomes across a large radiation of phyla.</title>
        <authorList>
            <person name="Brown C.T."/>
            <person name="Hug L.A."/>
            <person name="Thomas B.C."/>
            <person name="Sharon I."/>
            <person name="Castelle C.J."/>
            <person name="Singh A."/>
            <person name="Wilkins M.J."/>
            <person name="Williams K.H."/>
            <person name="Banfield J.F."/>
        </authorList>
    </citation>
    <scope>NUCLEOTIDE SEQUENCE [LARGE SCALE GENOMIC DNA]</scope>
</reference>
<proteinExistence type="predicted"/>
<dbReference type="Pfam" id="PF01909">
    <property type="entry name" value="NTP_transf_2"/>
    <property type="match status" value="1"/>
</dbReference>
<gene>
    <name evidence="2" type="ORF">UW78_C0002G0009</name>
</gene>
<protein>
    <recommendedName>
        <fullName evidence="1">Polymerase nucleotidyl transferase domain-containing protein</fullName>
    </recommendedName>
</protein>
<organism evidence="2 3">
    <name type="scientific">Candidatus Azambacteria bacterium GW2011_GWA1_44_9</name>
    <dbReference type="NCBI Taxonomy" id="1618610"/>
    <lineage>
        <taxon>Bacteria</taxon>
        <taxon>Candidatus Azamiibacteriota</taxon>
    </lineage>
</organism>
<evidence type="ECO:0000313" key="2">
    <source>
        <dbReference type="EMBL" id="KKT82128.1"/>
    </source>
</evidence>
<dbReference type="SUPFAM" id="SSF81301">
    <property type="entry name" value="Nucleotidyltransferase"/>
    <property type="match status" value="1"/>
</dbReference>
<accession>A0A0G1KF24</accession>
<name>A0A0G1KF24_9BACT</name>
<evidence type="ECO:0000313" key="3">
    <source>
        <dbReference type="Proteomes" id="UP000034595"/>
    </source>
</evidence>
<dbReference type="GO" id="GO:0016779">
    <property type="term" value="F:nucleotidyltransferase activity"/>
    <property type="evidence" value="ECO:0007669"/>
    <property type="project" value="InterPro"/>
</dbReference>
<dbReference type="EMBL" id="LCJQ01000002">
    <property type="protein sequence ID" value="KKT82128.1"/>
    <property type="molecule type" value="Genomic_DNA"/>
</dbReference>